<dbReference type="InterPro" id="IPR032807">
    <property type="entry name" value="GNVR"/>
</dbReference>
<evidence type="ECO:0000313" key="21">
    <source>
        <dbReference type="EMBL" id="KAA2236914.1"/>
    </source>
</evidence>
<dbReference type="NCBIfam" id="TIGR01007">
    <property type="entry name" value="eps_fam"/>
    <property type="match status" value="1"/>
</dbReference>
<dbReference type="PANTHER" id="PTHR32309">
    <property type="entry name" value="TYROSINE-PROTEIN KINASE"/>
    <property type="match status" value="1"/>
</dbReference>
<keyword evidence="16" id="KW-0175">Coiled coil</keyword>
<comment type="similarity">
    <text evidence="3">Belongs to the etk/wzc family.</text>
</comment>
<proteinExistence type="inferred from homology"/>
<dbReference type="Proteomes" id="UP000323142">
    <property type="component" value="Unassembled WGS sequence"/>
</dbReference>
<keyword evidence="9" id="KW-0547">Nucleotide-binding</keyword>
<feature type="transmembrane region" description="Helical" evidence="17">
    <location>
        <begin position="38"/>
        <end position="58"/>
    </location>
</feature>
<organism evidence="21 22">
    <name type="scientific">Salinarimonas soli</name>
    <dbReference type="NCBI Taxonomy" id="1638099"/>
    <lineage>
        <taxon>Bacteria</taxon>
        <taxon>Pseudomonadati</taxon>
        <taxon>Pseudomonadota</taxon>
        <taxon>Alphaproteobacteria</taxon>
        <taxon>Hyphomicrobiales</taxon>
        <taxon>Salinarimonadaceae</taxon>
        <taxon>Salinarimonas</taxon>
    </lineage>
</organism>
<evidence type="ECO:0000256" key="15">
    <source>
        <dbReference type="ARBA" id="ARBA00051245"/>
    </source>
</evidence>
<dbReference type="NCBIfam" id="TIGR01005">
    <property type="entry name" value="eps_transp_fam"/>
    <property type="match status" value="1"/>
</dbReference>
<evidence type="ECO:0000256" key="14">
    <source>
        <dbReference type="ARBA" id="ARBA00023137"/>
    </source>
</evidence>
<name>A0A5B2VD57_9HYPH</name>
<feature type="domain" description="Polysaccharide chain length determinant N-terminal" evidence="18">
    <location>
        <begin position="25"/>
        <end position="115"/>
    </location>
</feature>
<dbReference type="RefSeq" id="WP_149818184.1">
    <property type="nucleotide sequence ID" value="NZ_VUOA01000022.1"/>
</dbReference>
<feature type="coiled-coil region" evidence="16">
    <location>
        <begin position="204"/>
        <end position="238"/>
    </location>
</feature>
<feature type="domain" description="Tyrosine-protein kinase G-rich" evidence="20">
    <location>
        <begin position="388"/>
        <end position="463"/>
    </location>
</feature>
<comment type="similarity">
    <text evidence="2">Belongs to the CpsD/CapB family.</text>
</comment>
<reference evidence="21 22" key="1">
    <citation type="submission" date="2019-09" db="EMBL/GenBank/DDBJ databases">
        <title>Salinarimonas rosea gen. nov., sp. nov., a new member of the a-2 subgroup of the Proteobacteria.</title>
        <authorList>
            <person name="Liu J."/>
        </authorList>
    </citation>
    <scope>NUCLEOTIDE SEQUENCE [LARGE SCALE GENOMIC DNA]</scope>
    <source>
        <strain evidence="21 22">BN140002</strain>
    </source>
</reference>
<comment type="subcellular location">
    <subcellularLocation>
        <location evidence="1">Cell inner membrane</location>
        <topology evidence="1">Multi-pass membrane protein</topology>
    </subcellularLocation>
</comment>
<keyword evidence="13 17" id="KW-0472">Membrane</keyword>
<evidence type="ECO:0000256" key="3">
    <source>
        <dbReference type="ARBA" id="ARBA00008883"/>
    </source>
</evidence>
<keyword evidence="12 17" id="KW-1133">Transmembrane helix</keyword>
<evidence type="ECO:0000256" key="8">
    <source>
        <dbReference type="ARBA" id="ARBA00022692"/>
    </source>
</evidence>
<evidence type="ECO:0000256" key="1">
    <source>
        <dbReference type="ARBA" id="ARBA00004429"/>
    </source>
</evidence>
<keyword evidence="5" id="KW-1003">Cell membrane</keyword>
<evidence type="ECO:0000256" key="13">
    <source>
        <dbReference type="ARBA" id="ARBA00023136"/>
    </source>
</evidence>
<dbReference type="InterPro" id="IPR005700">
    <property type="entry name" value="EPS_ExoP-like"/>
</dbReference>
<dbReference type="Pfam" id="PF13807">
    <property type="entry name" value="GNVR"/>
    <property type="match status" value="1"/>
</dbReference>
<dbReference type="Pfam" id="PF13614">
    <property type="entry name" value="AAA_31"/>
    <property type="match status" value="1"/>
</dbReference>
<dbReference type="CDD" id="cd05387">
    <property type="entry name" value="BY-kinase"/>
    <property type="match status" value="1"/>
</dbReference>
<evidence type="ECO:0000256" key="9">
    <source>
        <dbReference type="ARBA" id="ARBA00022741"/>
    </source>
</evidence>
<dbReference type="GO" id="GO:0004715">
    <property type="term" value="F:non-membrane spanning protein tyrosine kinase activity"/>
    <property type="evidence" value="ECO:0007669"/>
    <property type="project" value="UniProtKB-EC"/>
</dbReference>
<evidence type="ECO:0000256" key="4">
    <source>
        <dbReference type="ARBA" id="ARBA00011903"/>
    </source>
</evidence>
<evidence type="ECO:0000256" key="2">
    <source>
        <dbReference type="ARBA" id="ARBA00007316"/>
    </source>
</evidence>
<dbReference type="InterPro" id="IPR005702">
    <property type="entry name" value="Wzc-like_C"/>
</dbReference>
<reference evidence="21 22" key="2">
    <citation type="submission" date="2019-09" db="EMBL/GenBank/DDBJ databases">
        <authorList>
            <person name="Jin C."/>
        </authorList>
    </citation>
    <scope>NUCLEOTIDE SEQUENCE [LARGE SCALE GENOMIC DNA]</scope>
    <source>
        <strain evidence="21 22">BN140002</strain>
    </source>
</reference>
<dbReference type="Gene3D" id="3.40.50.300">
    <property type="entry name" value="P-loop containing nucleotide triphosphate hydrolases"/>
    <property type="match status" value="1"/>
</dbReference>
<evidence type="ECO:0000256" key="11">
    <source>
        <dbReference type="ARBA" id="ARBA00022840"/>
    </source>
</evidence>
<comment type="caution">
    <text evidence="21">The sequence shown here is derived from an EMBL/GenBank/DDBJ whole genome shotgun (WGS) entry which is preliminary data.</text>
</comment>
<evidence type="ECO:0000256" key="12">
    <source>
        <dbReference type="ARBA" id="ARBA00022989"/>
    </source>
</evidence>
<dbReference type="InterPro" id="IPR003856">
    <property type="entry name" value="LPS_length_determ_N"/>
</dbReference>
<protein>
    <recommendedName>
        <fullName evidence="4">non-specific protein-tyrosine kinase</fullName>
        <ecNumber evidence="4">2.7.10.2</ecNumber>
    </recommendedName>
</protein>
<dbReference type="InterPro" id="IPR025669">
    <property type="entry name" value="AAA_dom"/>
</dbReference>
<dbReference type="InterPro" id="IPR027417">
    <property type="entry name" value="P-loop_NTPase"/>
</dbReference>
<gene>
    <name evidence="21" type="ORF">F0L46_13065</name>
</gene>
<sequence length="749" mass="82008">MLKLKTADIERAAPAQAEDVLPFTLDFAYYWTVIRREWPLIAAVAAAAVGLGLVYVLTAQPLFTASGSIMIDVRKNQVMQNQQVIGDMQMDASGIESQVELIKSESVALAVIRELKLLDDPVFNSGGSLLRRVLSAFSSDEGVASDSERERLAVTAFVQSLKAKRAGLTYVIDIEFTSPSAERSAEIVNAIADAYMVNELDARYQATKRASRWLQDRIKELREQANVAEQRVQEFRAKNGIVDTGRGLLSEQQLSDVNTQLAMARALTAETKAKLDRITDVARGDVPDATVTDALRNEVITRLRAQYLDISARFSDWSARYGANHTATVNLRNQMQEIRRSILDELRRIGETYKSDYEIARAREQSLQDSLAGLVSQAGVTGQAQVQLRDLESSAQTARNLYDSFLQRFMEATQQQTFPISEARLITAATPPLFKSAPRTKLIVPAAGLLGLMLGIAAALIRERLDNVFRTVRDVETFTGAECLGILPKVDPAPAETPALRDVSAGVRSISRQKTVTRHVLDAPFSRFTETLRSVKVAADIRGLTNETRIIGVVSAVPNEGKTTISANFATLLAQTGNKVLLIDSDLRNPSLTKTLAPDAEAGLVEVITRAKSLSEVICTEAATGLHFLPAVLKGRISHTAELISSRAMAALLEGAREHYNYVIVDLPPIAPVVDVRAVAHLIDGFVCVTEWGKTSRDVVGEAFTSVDLLQERLIGVVLNKANPGALKRIESYKGRYYGKYYQDYGAAA</sequence>
<dbReference type="OrthoDB" id="230260at2"/>
<feature type="domain" description="AAA" evidence="19">
    <location>
        <begin position="560"/>
        <end position="679"/>
    </location>
</feature>
<evidence type="ECO:0000259" key="18">
    <source>
        <dbReference type="Pfam" id="PF02706"/>
    </source>
</evidence>
<keyword evidence="10 21" id="KW-0418">Kinase</keyword>
<dbReference type="EC" id="2.7.10.2" evidence="4"/>
<evidence type="ECO:0000256" key="10">
    <source>
        <dbReference type="ARBA" id="ARBA00022777"/>
    </source>
</evidence>
<dbReference type="EMBL" id="VUOA01000022">
    <property type="protein sequence ID" value="KAA2236914.1"/>
    <property type="molecule type" value="Genomic_DNA"/>
</dbReference>
<keyword evidence="22" id="KW-1185">Reference proteome</keyword>
<dbReference type="Pfam" id="PF02706">
    <property type="entry name" value="Wzz"/>
    <property type="match status" value="1"/>
</dbReference>
<comment type="catalytic activity">
    <reaction evidence="15">
        <text>L-tyrosyl-[protein] + ATP = O-phospho-L-tyrosyl-[protein] + ADP + H(+)</text>
        <dbReference type="Rhea" id="RHEA:10596"/>
        <dbReference type="Rhea" id="RHEA-COMP:10136"/>
        <dbReference type="Rhea" id="RHEA-COMP:20101"/>
        <dbReference type="ChEBI" id="CHEBI:15378"/>
        <dbReference type="ChEBI" id="CHEBI:30616"/>
        <dbReference type="ChEBI" id="CHEBI:46858"/>
        <dbReference type="ChEBI" id="CHEBI:61978"/>
        <dbReference type="ChEBI" id="CHEBI:456216"/>
        <dbReference type="EC" id="2.7.10.2"/>
    </reaction>
</comment>
<evidence type="ECO:0000313" key="22">
    <source>
        <dbReference type="Proteomes" id="UP000323142"/>
    </source>
</evidence>
<evidence type="ECO:0000256" key="7">
    <source>
        <dbReference type="ARBA" id="ARBA00022679"/>
    </source>
</evidence>
<keyword evidence="6" id="KW-0997">Cell inner membrane</keyword>
<keyword evidence="7 21" id="KW-0808">Transferase</keyword>
<keyword evidence="14" id="KW-0829">Tyrosine-protein kinase</keyword>
<evidence type="ECO:0000259" key="19">
    <source>
        <dbReference type="Pfam" id="PF13614"/>
    </source>
</evidence>
<evidence type="ECO:0000256" key="6">
    <source>
        <dbReference type="ARBA" id="ARBA00022519"/>
    </source>
</evidence>
<dbReference type="GO" id="GO:0005886">
    <property type="term" value="C:plasma membrane"/>
    <property type="evidence" value="ECO:0007669"/>
    <property type="project" value="UniProtKB-SubCell"/>
</dbReference>
<evidence type="ECO:0000259" key="20">
    <source>
        <dbReference type="Pfam" id="PF13807"/>
    </source>
</evidence>
<dbReference type="AlphaFoldDB" id="A0A5B2VD57"/>
<dbReference type="InterPro" id="IPR050445">
    <property type="entry name" value="Bact_polysacc_biosynth/exp"/>
</dbReference>
<dbReference type="PANTHER" id="PTHR32309:SF13">
    <property type="entry name" value="FERRIC ENTEROBACTIN TRANSPORT PROTEIN FEPE"/>
    <property type="match status" value="1"/>
</dbReference>
<evidence type="ECO:0000256" key="5">
    <source>
        <dbReference type="ARBA" id="ARBA00022475"/>
    </source>
</evidence>
<dbReference type="SUPFAM" id="SSF52540">
    <property type="entry name" value="P-loop containing nucleoside triphosphate hydrolases"/>
    <property type="match status" value="1"/>
</dbReference>
<dbReference type="GO" id="GO:0005524">
    <property type="term" value="F:ATP binding"/>
    <property type="evidence" value="ECO:0007669"/>
    <property type="project" value="UniProtKB-KW"/>
</dbReference>
<keyword evidence="8 17" id="KW-0812">Transmembrane</keyword>
<evidence type="ECO:0000256" key="16">
    <source>
        <dbReference type="SAM" id="Coils"/>
    </source>
</evidence>
<keyword evidence="11" id="KW-0067">ATP-binding</keyword>
<evidence type="ECO:0000256" key="17">
    <source>
        <dbReference type="SAM" id="Phobius"/>
    </source>
</evidence>
<accession>A0A5B2VD57</accession>